<dbReference type="Proteomes" id="UP001295469">
    <property type="component" value="Chromosome A07"/>
</dbReference>
<accession>A0A816Z5Q8</accession>
<keyword evidence="1" id="KW-0472">Membrane</keyword>
<evidence type="ECO:0000256" key="1">
    <source>
        <dbReference type="SAM" id="Phobius"/>
    </source>
</evidence>
<dbReference type="EMBL" id="HG994361">
    <property type="protein sequence ID" value="CAF2192286.1"/>
    <property type="molecule type" value="Genomic_DNA"/>
</dbReference>
<proteinExistence type="predicted"/>
<feature type="transmembrane region" description="Helical" evidence="1">
    <location>
        <begin position="43"/>
        <end position="67"/>
    </location>
</feature>
<keyword evidence="1" id="KW-0812">Transmembrane</keyword>
<sequence length="100" mass="11015">MAARDSVWRLLCHRSVLQQRLIISSCLVEWGGGAYGVRWRVVYGFVSAVGWVASSLFCSGHGALVLLSWRVVAKAVVESLVSCLWRHLLVQVTVFGMAPV</sequence>
<protein>
    <submittedName>
        <fullName evidence="3">(rape) hypothetical protein</fullName>
    </submittedName>
</protein>
<name>A0A816Z5Q8_BRANA</name>
<organism evidence="3">
    <name type="scientific">Brassica napus</name>
    <name type="common">Rape</name>
    <dbReference type="NCBI Taxonomy" id="3708"/>
    <lineage>
        <taxon>Eukaryota</taxon>
        <taxon>Viridiplantae</taxon>
        <taxon>Streptophyta</taxon>
        <taxon>Embryophyta</taxon>
        <taxon>Tracheophyta</taxon>
        <taxon>Spermatophyta</taxon>
        <taxon>Magnoliopsida</taxon>
        <taxon>eudicotyledons</taxon>
        <taxon>Gunneridae</taxon>
        <taxon>Pentapetalae</taxon>
        <taxon>rosids</taxon>
        <taxon>malvids</taxon>
        <taxon>Brassicales</taxon>
        <taxon>Brassicaceae</taxon>
        <taxon>Brassiceae</taxon>
        <taxon>Brassica</taxon>
    </lineage>
</organism>
<reference evidence="3" key="1">
    <citation type="submission" date="2021-01" db="EMBL/GenBank/DDBJ databases">
        <authorList>
            <consortium name="Genoscope - CEA"/>
            <person name="William W."/>
        </authorList>
    </citation>
    <scope>NUCLEOTIDE SEQUENCE</scope>
</reference>
<dbReference type="Proteomes" id="UP001295469">
    <property type="component" value="Chromosome A02"/>
</dbReference>
<dbReference type="EMBL" id="HG994356">
    <property type="protein sequence ID" value="CAF2139226.1"/>
    <property type="molecule type" value="Genomic_DNA"/>
</dbReference>
<dbReference type="AlphaFoldDB" id="A0A816Z5Q8"/>
<evidence type="ECO:0000313" key="2">
    <source>
        <dbReference type="EMBL" id="CAF2139226.1"/>
    </source>
</evidence>
<keyword evidence="1" id="KW-1133">Transmembrane helix</keyword>
<gene>
    <name evidence="2" type="ORF">DARMORV10_A02P16470.1</name>
    <name evidence="3" type="ORF">DARMORV10_A07P35710.1</name>
</gene>
<evidence type="ECO:0000313" key="3">
    <source>
        <dbReference type="EMBL" id="CAF2192286.1"/>
    </source>
</evidence>